<evidence type="ECO:0000313" key="7">
    <source>
        <dbReference type="EMBL" id="OAQ72855.2"/>
    </source>
</evidence>
<dbReference type="GO" id="GO:0008270">
    <property type="term" value="F:zinc ion binding"/>
    <property type="evidence" value="ECO:0007669"/>
    <property type="project" value="UniProtKB-KW"/>
</dbReference>
<accession>A0A179G4U9</accession>
<dbReference type="PANTHER" id="PTHR12197">
    <property type="entry name" value="HISTONE-LYSINE N-METHYLTRANSFERASE SMYD"/>
    <property type="match status" value="1"/>
</dbReference>
<evidence type="ECO:0000256" key="4">
    <source>
        <dbReference type="PROSITE-ProRule" id="PRU00134"/>
    </source>
</evidence>
<organism evidence="7 8">
    <name type="scientific">Pochonia chlamydosporia 170</name>
    <dbReference type="NCBI Taxonomy" id="1380566"/>
    <lineage>
        <taxon>Eukaryota</taxon>
        <taxon>Fungi</taxon>
        <taxon>Dikarya</taxon>
        <taxon>Ascomycota</taxon>
        <taxon>Pezizomycotina</taxon>
        <taxon>Sordariomycetes</taxon>
        <taxon>Hypocreomycetidae</taxon>
        <taxon>Hypocreales</taxon>
        <taxon>Clavicipitaceae</taxon>
        <taxon>Pochonia</taxon>
    </lineage>
</organism>
<dbReference type="Gene3D" id="1.10.220.160">
    <property type="match status" value="1"/>
</dbReference>
<dbReference type="PROSITE" id="PS50865">
    <property type="entry name" value="ZF_MYND_2"/>
    <property type="match status" value="1"/>
</dbReference>
<sequence>MPSIETRHHPIKHRALHATSAFKPSQIIHTFHPLILHPSLSHLTSVCTHCLRPGSPRACSRCHAAYYCDAACQKAAWTAVHSKECKPLRQRKLGSRTGADLPTPVRALVQTLLKQEIEDGVSLLDGHVDKRRNNKSWPDLEMMGMAACAFAGRDGGEADVRRAVELLCKIQTNAFHRWDVDLGQVGVFLETTLAMANHSCIPNAVVQFVGRKAILRAETAIQTGDEIEISYTDCTMPLSTRREALLQYSFECTCDRCINDLNVYQVCSKLVRHANADTLSVADVSNVDNHPAVTDKRIQGIAAKHTTEPNQLPETLSERHRALVAEYKSNKTLIDDDLWAVSPVPQLLTETSIYFAEQNNFAYALAVASVVAVSCDPYRYVTPFHPVRVKNLLMIAKLLANTAENMGSAITTTKGVLNQKLQEALADIDQVSLCQMLLLMVVKMCPGELAEWELCVSAREMLADIARLPGRGKELSLINSWGVDGDLEESKLFYEYAVVKQVVN</sequence>
<dbReference type="PROSITE" id="PS50280">
    <property type="entry name" value="SET"/>
    <property type="match status" value="1"/>
</dbReference>
<feature type="domain" description="MYND-type" evidence="6">
    <location>
        <begin position="47"/>
        <end position="85"/>
    </location>
</feature>
<comment type="caution">
    <text evidence="7">The sequence shown here is derived from an EMBL/GenBank/DDBJ whole genome shotgun (WGS) entry which is preliminary data.</text>
</comment>
<dbReference type="SUPFAM" id="SSF82199">
    <property type="entry name" value="SET domain"/>
    <property type="match status" value="1"/>
</dbReference>
<dbReference type="PANTHER" id="PTHR12197:SF251">
    <property type="entry name" value="EG:BACR7C10.4 PROTEIN"/>
    <property type="match status" value="1"/>
</dbReference>
<dbReference type="RefSeq" id="XP_022284689.1">
    <property type="nucleotide sequence ID" value="XM_022428187.1"/>
</dbReference>
<gene>
    <name evidence="7" type="ORF">VFPPC_00716</name>
</gene>
<evidence type="ECO:0000256" key="3">
    <source>
        <dbReference type="ARBA" id="ARBA00022833"/>
    </source>
</evidence>
<dbReference type="AlphaFoldDB" id="A0A179G4U9"/>
<keyword evidence="8" id="KW-1185">Reference proteome</keyword>
<evidence type="ECO:0000259" key="5">
    <source>
        <dbReference type="PROSITE" id="PS50280"/>
    </source>
</evidence>
<dbReference type="InterPro" id="IPR046341">
    <property type="entry name" value="SET_dom_sf"/>
</dbReference>
<dbReference type="InterPro" id="IPR002893">
    <property type="entry name" value="Znf_MYND"/>
</dbReference>
<evidence type="ECO:0000256" key="1">
    <source>
        <dbReference type="ARBA" id="ARBA00022723"/>
    </source>
</evidence>
<dbReference type="STRING" id="1380566.A0A179G4U9"/>
<dbReference type="Gene3D" id="6.10.140.2220">
    <property type="match status" value="1"/>
</dbReference>
<keyword evidence="2 4" id="KW-0863">Zinc-finger</keyword>
<dbReference type="Pfam" id="PF01753">
    <property type="entry name" value="zf-MYND"/>
    <property type="match status" value="1"/>
</dbReference>
<proteinExistence type="predicted"/>
<dbReference type="Pfam" id="PF00856">
    <property type="entry name" value="SET"/>
    <property type="match status" value="1"/>
</dbReference>
<name>A0A179G4U9_METCM</name>
<keyword evidence="1" id="KW-0479">Metal-binding</keyword>
<dbReference type="Proteomes" id="UP000078397">
    <property type="component" value="Unassembled WGS sequence"/>
</dbReference>
<reference evidence="7 8" key="1">
    <citation type="journal article" date="2016" name="PLoS Pathog.">
        <title>Biosynthesis of antibiotic leucinostatins in bio-control fungus Purpureocillium lilacinum and their inhibition on phytophthora revealed by genome mining.</title>
        <authorList>
            <person name="Wang G."/>
            <person name="Liu Z."/>
            <person name="Lin R."/>
            <person name="Li E."/>
            <person name="Mao Z."/>
            <person name="Ling J."/>
            <person name="Yang Y."/>
            <person name="Yin W.B."/>
            <person name="Xie B."/>
        </authorList>
    </citation>
    <scope>NUCLEOTIDE SEQUENCE [LARGE SCALE GENOMIC DNA]</scope>
    <source>
        <strain evidence="7">170</strain>
    </source>
</reference>
<evidence type="ECO:0000259" key="6">
    <source>
        <dbReference type="PROSITE" id="PS50865"/>
    </source>
</evidence>
<dbReference type="SUPFAM" id="SSF144232">
    <property type="entry name" value="HIT/MYND zinc finger-like"/>
    <property type="match status" value="1"/>
</dbReference>
<protein>
    <submittedName>
        <fullName evidence="7">MYND finger family protein</fullName>
    </submittedName>
</protein>
<keyword evidence="3" id="KW-0862">Zinc</keyword>
<dbReference type="KEGG" id="pchm:VFPPC_00716"/>
<feature type="domain" description="SET" evidence="5">
    <location>
        <begin position="2"/>
        <end position="232"/>
    </location>
</feature>
<dbReference type="InterPro" id="IPR050869">
    <property type="entry name" value="H3K4_H4K5_MeTrfase"/>
</dbReference>
<dbReference type="Gene3D" id="2.170.270.10">
    <property type="entry name" value="SET domain"/>
    <property type="match status" value="1"/>
</dbReference>
<dbReference type="OrthoDB" id="265717at2759"/>
<evidence type="ECO:0000313" key="8">
    <source>
        <dbReference type="Proteomes" id="UP000078397"/>
    </source>
</evidence>
<dbReference type="InterPro" id="IPR001214">
    <property type="entry name" value="SET_dom"/>
</dbReference>
<dbReference type="EMBL" id="LSBJ02000001">
    <property type="protein sequence ID" value="OAQ72855.2"/>
    <property type="molecule type" value="Genomic_DNA"/>
</dbReference>
<dbReference type="GeneID" id="28844678"/>
<dbReference type="GO" id="GO:0005634">
    <property type="term" value="C:nucleus"/>
    <property type="evidence" value="ECO:0007669"/>
    <property type="project" value="TreeGrafter"/>
</dbReference>
<evidence type="ECO:0000256" key="2">
    <source>
        <dbReference type="ARBA" id="ARBA00022771"/>
    </source>
</evidence>